<accession>A0A5J6QKF1</accession>
<protein>
    <recommendedName>
        <fullName evidence="1">Linalool dehydratase/isomerase domain-containing protein</fullName>
    </recommendedName>
</protein>
<feature type="domain" description="Linalool dehydratase/isomerase" evidence="1">
    <location>
        <begin position="58"/>
        <end position="371"/>
    </location>
</feature>
<evidence type="ECO:0000259" key="1">
    <source>
        <dbReference type="Pfam" id="PF18566"/>
    </source>
</evidence>
<dbReference type="AlphaFoldDB" id="A0A5J6QKF1"/>
<organism evidence="2 3">
    <name type="scientific">Metapseudomonas lalkuanensis</name>
    <dbReference type="NCBI Taxonomy" id="2604832"/>
    <lineage>
        <taxon>Bacteria</taxon>
        <taxon>Pseudomonadati</taxon>
        <taxon>Pseudomonadota</taxon>
        <taxon>Gammaproteobacteria</taxon>
        <taxon>Pseudomonadales</taxon>
        <taxon>Pseudomonadaceae</taxon>
        <taxon>Metapseudomonas</taxon>
    </lineage>
</organism>
<gene>
    <name evidence="2" type="ORF">FXN65_13600</name>
</gene>
<dbReference type="InterPro" id="IPR041411">
    <property type="entry name" value="Ldi"/>
</dbReference>
<dbReference type="Proteomes" id="UP000327179">
    <property type="component" value="Chromosome"/>
</dbReference>
<keyword evidence="3" id="KW-1185">Reference proteome</keyword>
<reference evidence="2 3" key="1">
    <citation type="submission" date="2019-08" db="EMBL/GenBank/DDBJ databases">
        <title>Whole-genome Sequencing of e-waste polymer degrading bacterium Pseudomonas sp. strain PE08.</title>
        <authorList>
            <person name="Kirdat K."/>
            <person name="Debbarma P."/>
            <person name="Narawade N."/>
            <person name="Suyal D."/>
            <person name="Thorat V."/>
            <person name="Shouche Y."/>
            <person name="Goel R."/>
            <person name="Yadav A."/>
        </authorList>
    </citation>
    <scope>NUCLEOTIDE SEQUENCE [LARGE SCALE GENOMIC DNA]</scope>
    <source>
        <strain evidence="2 3">PE08</strain>
    </source>
</reference>
<dbReference type="Pfam" id="PF18566">
    <property type="entry name" value="Ldi"/>
    <property type="match status" value="1"/>
</dbReference>
<evidence type="ECO:0000313" key="3">
    <source>
        <dbReference type="Proteomes" id="UP000327179"/>
    </source>
</evidence>
<sequence length="504" mass="57074">MVGKNDSNDLAWVDQVPRLDDLQAGSLKRIFDLAAQLPDDWSGMMGRSTLQEDFGSLRFQLAYMSYALALTYVHRLPAAPELFRKPFDQLIQKILSPDVWTYWHYVGTGNGPFNRALGELPATWNPVERDNIMYSAYVQSMALLYHYLFRDDKYAKEGALTFSVKPLFWGMGGQHFPYDERSLNEHIYWNMVQRGYLGIACEPNCVFQVCNQIPILGFRFHDLVYGGSLAEEVTDGYLKAWEEFGVLDDAGHYRMMVQEHERAAISFPDQPWVDFWMASLMHAWNPDMVERHYPDQLAHWAVDGPDGTLSIKPTIPPNGSDRYSARDFGWAAVCASEVGDAETLSRLLAYADRFLHPAWSDGAYFYRRHDQLLDADGNFAAMDPHTGNALLAYARLNVPGGLQKLFAGPLEDAHFAQPTLVDCTPGLDIRRAWYASNRSALVLTVSQATEAGPVRLEVGNGVGRGNWRLLQDGRPFDGHVHLRGERIIIEFELHSETTLVLSWV</sequence>
<proteinExistence type="predicted"/>
<dbReference type="RefSeq" id="WP_151133702.1">
    <property type="nucleotide sequence ID" value="NZ_CP043311.1"/>
</dbReference>
<name>A0A5J6QKF1_9GAMM</name>
<dbReference type="KEGG" id="plal:FXN65_13600"/>
<dbReference type="EMBL" id="CP043311">
    <property type="protein sequence ID" value="QEY63050.1"/>
    <property type="molecule type" value="Genomic_DNA"/>
</dbReference>
<evidence type="ECO:0000313" key="2">
    <source>
        <dbReference type="EMBL" id="QEY63050.1"/>
    </source>
</evidence>